<organism evidence="3">
    <name type="scientific">Evadne anonyx</name>
    <dbReference type="NCBI Taxonomy" id="141404"/>
    <lineage>
        <taxon>Eukaryota</taxon>
        <taxon>Metazoa</taxon>
        <taxon>Ecdysozoa</taxon>
        <taxon>Arthropoda</taxon>
        <taxon>Crustacea</taxon>
        <taxon>Branchiopoda</taxon>
        <taxon>Diplostraca</taxon>
        <taxon>Cladocera</taxon>
        <taxon>Onychopoda</taxon>
        <taxon>Podonidae</taxon>
        <taxon>Evadne</taxon>
    </lineage>
</organism>
<reference evidence="3" key="1">
    <citation type="submission" date="2021-04" db="EMBL/GenBank/DDBJ databases">
        <authorList>
            <person name="Cornetti L."/>
        </authorList>
    </citation>
    <scope>NUCLEOTIDE SEQUENCE</scope>
</reference>
<evidence type="ECO:0000313" key="3">
    <source>
        <dbReference type="EMBL" id="CAG4642471.1"/>
    </source>
</evidence>
<sequence>MAANFLAQGNAQGQLFGVPPPAPEPYISFQMSESNKNEKESRDEPGLNRMSETDPMAIPSSSGRRERSTSESEPSSSGVGVGETPKRPRTATTSSHPFVSASPPGFVTLEEIMKAANSVSNMTLAHEIAVDVDFHLKKLEPPSNSLQKIVKDIAHQAFWDLLKEELESDPPEYTRALMLLEEIKEWLLSLLLPHQTKTQQEIKDKIDIDLIRQQVESGTLNMQQYSDYIVSLMARLCSPGRDEKIRELTTLRNIIPLYKGIFQTLELMRLDMANFTIRQIRPQIAACSVEYERQKFDDYLKITSDGLRNTREWLYRNKKPSGAESATSSTDSVSIISTLLVDSFMELLKWDHQNPWPESLALDEGRFAELGHKLYGVEMLSSVILVSLSQNMGSALEVSSEFRQSFKEHLAVVLGHPKCNEEVESLLADVAAQAIEDIDKELKKQTLPQLNTQVKSLITGQLSALSQPNNKVRNIIHTRIMEFLRQVISNEVARPTQIPAGLSLFRSEIAGIAGQFARLVSHNRAVFAQHYADLIMQHCL</sequence>
<dbReference type="PANTHER" id="PTHR12832:SF11">
    <property type="entry name" value="LD23868P"/>
    <property type="match status" value="1"/>
</dbReference>
<dbReference type="GO" id="GO:0007165">
    <property type="term" value="P:signal transduction"/>
    <property type="evidence" value="ECO:0007669"/>
    <property type="project" value="TreeGrafter"/>
</dbReference>
<dbReference type="EMBL" id="OC985816">
    <property type="protein sequence ID" value="CAG4642471.1"/>
    <property type="molecule type" value="Genomic_DNA"/>
</dbReference>
<name>A0A9N6WX60_9CRUS</name>
<comment type="similarity">
    <text evidence="1">Belongs to the TCP11 family.</text>
</comment>
<feature type="compositionally biased region" description="Basic and acidic residues" evidence="2">
    <location>
        <begin position="35"/>
        <end position="46"/>
    </location>
</feature>
<feature type="region of interest" description="Disordered" evidence="2">
    <location>
        <begin position="1"/>
        <end position="99"/>
    </location>
</feature>
<evidence type="ECO:0000256" key="2">
    <source>
        <dbReference type="SAM" id="MobiDB-lite"/>
    </source>
</evidence>
<gene>
    <name evidence="3" type="primary">EOG090X04Z9</name>
</gene>
<evidence type="ECO:0000256" key="1">
    <source>
        <dbReference type="ARBA" id="ARBA00010954"/>
    </source>
</evidence>
<dbReference type="InterPro" id="IPR008862">
    <property type="entry name" value="Tcp11"/>
</dbReference>
<dbReference type="AlphaFoldDB" id="A0A9N6WX60"/>
<accession>A0A9N6WX60</accession>
<proteinExistence type="inferred from homology"/>
<dbReference type="Pfam" id="PF05794">
    <property type="entry name" value="Tcp11"/>
    <property type="match status" value="1"/>
</dbReference>
<dbReference type="PANTHER" id="PTHR12832">
    <property type="entry name" value="TESTIS-SPECIFIC PROTEIN PBS13 T-COMPLEX 11"/>
    <property type="match status" value="1"/>
</dbReference>
<protein>
    <submittedName>
        <fullName evidence="3">EOG090X04Z9</fullName>
    </submittedName>
</protein>